<gene>
    <name evidence="1" type="ORF">ISN45_Aa05g024660</name>
</gene>
<dbReference type="EMBL" id="JAEFBK010000010">
    <property type="protein sequence ID" value="KAG7561003.1"/>
    <property type="molecule type" value="Genomic_DNA"/>
</dbReference>
<proteinExistence type="predicted"/>
<sequence length="209" mass="23635">MPNLPEELVLDILKRIGRHDYRDLGPFIAASKETMNLVFSREVLSSVDLSNFLCQSSMVNKDSRFRKFFISCVEHGNVMANQLEGLRILCQEGPTEAAFSMLQLSPAHSIYAPFVVGIFKICAGQFETGMRTLLQMWDNVDAWEEAVHIADMVIMQIVDMGPARSGLYFSSYSYPVDDIPHCTYISCAADNVCEECFAFWYSLIIRSIC</sequence>
<comment type="caution">
    <text evidence="1">The sequence shown here is derived from an EMBL/GenBank/DDBJ whole genome shotgun (WGS) entry which is preliminary data.</text>
</comment>
<keyword evidence="2" id="KW-1185">Reference proteome</keyword>
<evidence type="ECO:0000313" key="2">
    <source>
        <dbReference type="Proteomes" id="UP000694240"/>
    </source>
</evidence>
<accession>A0A8T1ZQV7</accession>
<evidence type="ECO:0000313" key="1">
    <source>
        <dbReference type="EMBL" id="KAG7561003.1"/>
    </source>
</evidence>
<dbReference type="AlphaFoldDB" id="A0A8T1ZQV7"/>
<dbReference type="Proteomes" id="UP000694240">
    <property type="component" value="Chromosome 10"/>
</dbReference>
<organism evidence="1 2">
    <name type="scientific">Arabidopsis thaliana x Arabidopsis arenosa</name>
    <dbReference type="NCBI Taxonomy" id="1240361"/>
    <lineage>
        <taxon>Eukaryota</taxon>
        <taxon>Viridiplantae</taxon>
        <taxon>Streptophyta</taxon>
        <taxon>Embryophyta</taxon>
        <taxon>Tracheophyta</taxon>
        <taxon>Spermatophyta</taxon>
        <taxon>Magnoliopsida</taxon>
        <taxon>eudicotyledons</taxon>
        <taxon>Gunneridae</taxon>
        <taxon>Pentapetalae</taxon>
        <taxon>rosids</taxon>
        <taxon>malvids</taxon>
        <taxon>Brassicales</taxon>
        <taxon>Brassicaceae</taxon>
        <taxon>Camelineae</taxon>
        <taxon>Arabidopsis</taxon>
    </lineage>
</organism>
<reference evidence="1 2" key="1">
    <citation type="submission" date="2020-12" db="EMBL/GenBank/DDBJ databases">
        <title>Concerted genomic and epigenomic changes stabilize Arabidopsis allopolyploids.</title>
        <authorList>
            <person name="Chen Z."/>
        </authorList>
    </citation>
    <scope>NUCLEOTIDE SEQUENCE [LARGE SCALE GENOMIC DNA]</scope>
    <source>
        <strain evidence="1">Allo738</strain>
        <tissue evidence="1">Leaf</tissue>
    </source>
</reference>
<name>A0A8T1ZQV7_9BRAS</name>
<protein>
    <submittedName>
        <fullName evidence="1">Uncharacterized protein</fullName>
    </submittedName>
</protein>